<feature type="signal peptide" evidence="1">
    <location>
        <begin position="1"/>
        <end position="23"/>
    </location>
</feature>
<dbReference type="Pfam" id="PF07944">
    <property type="entry name" value="Beta-AFase-like_GH127_cat"/>
    <property type="match status" value="1"/>
</dbReference>
<feature type="domain" description="Non-reducing end beta-L-arabinofuranosidase-like GH127 middle" evidence="3">
    <location>
        <begin position="438"/>
        <end position="533"/>
    </location>
</feature>
<dbReference type="InterPro" id="IPR008928">
    <property type="entry name" value="6-hairpin_glycosidase_sf"/>
</dbReference>
<feature type="chain" id="PRO_5030659542" description="Glycosyl hydrolase" evidence="1">
    <location>
        <begin position="24"/>
        <end position="643"/>
    </location>
</feature>
<sequence length="643" mass="73591">MRAFFCLLVGITLWSSLSGTLRAQPLTKETDARYQERLRAFAFPFEAVQLLDSPFKAAMQRDAAYLFSLDPDRLLSRFRRFAGLASKAPEYGGWESLGISGHTLGHYLSALSMYYAATRDSLAKTRIAYIVQALAEVQQAHGNGYVGAIPEGERLWSEIARGELWETKPFSLNGAWVPWYTLHKLFAGLLDAYWYAASQQALQIAIGLADWVYETTKNLTPAQWQQMLQTEHGGMNEVLAHLHGLTGNPRYRELSQKFYHATVLSPLARGIPNLTGLHANTQIPKVIGVVRQYELIGSDSLRAIAEFFWEEVVQHHTYVIGGNSQNEHFGPRDSLSRRLDERTAETCNTYNMLRLTRHLFALNPEKVRYVDYYERALYNHILASQEPHKGMFTYFVSLRPGHFKTYSTPEDAFWCCVGTGMENHVKYNEFIYFYNGDTLYVNLFIPSELTWKERALTVRLETAFPESNQVRLKFNPEMTQRLVVRVRHPSWAQGSLEVRLNGEVQQLASHPGSYLTLDRLWHPGDQLELTLPLRLHVETMPDNPDRFAILYGPIVLAGVFGNRGLPEGGAYARNQWDFFNWPAPSVPRLCGDLNRVETWVKPLATSGELRFHTVGAGQPADVLLKPFYEVHHERYTIYWDRCR</sequence>
<dbReference type="PANTHER" id="PTHR31151">
    <property type="entry name" value="PROLINE-TRNA LIGASE (DUF1680)"/>
    <property type="match status" value="1"/>
</dbReference>
<keyword evidence="1" id="KW-0732">Signal</keyword>
<dbReference type="InterPro" id="IPR049046">
    <property type="entry name" value="Beta-AFase-like_GH127_middle"/>
</dbReference>
<accession>A0A7V2F7N7</accession>
<proteinExistence type="predicted"/>
<evidence type="ECO:0008006" key="5">
    <source>
        <dbReference type="Google" id="ProtNLM"/>
    </source>
</evidence>
<evidence type="ECO:0000256" key="1">
    <source>
        <dbReference type="SAM" id="SignalP"/>
    </source>
</evidence>
<dbReference type="InterPro" id="IPR012878">
    <property type="entry name" value="Beta-AFase-like_GH127_cat"/>
</dbReference>
<dbReference type="PANTHER" id="PTHR31151:SF0">
    <property type="entry name" value="PROLINE-TRNA LIGASE (DUF1680)"/>
    <property type="match status" value="1"/>
</dbReference>
<evidence type="ECO:0000259" key="3">
    <source>
        <dbReference type="Pfam" id="PF20736"/>
    </source>
</evidence>
<dbReference type="Pfam" id="PF20736">
    <property type="entry name" value="Glyco_hydro127M"/>
    <property type="match status" value="1"/>
</dbReference>
<gene>
    <name evidence="4" type="ORF">ENO59_08450</name>
</gene>
<evidence type="ECO:0000259" key="2">
    <source>
        <dbReference type="Pfam" id="PF07944"/>
    </source>
</evidence>
<dbReference type="SUPFAM" id="SSF48208">
    <property type="entry name" value="Six-hairpin glycosidases"/>
    <property type="match status" value="1"/>
</dbReference>
<comment type="caution">
    <text evidence="4">The sequence shown here is derived from an EMBL/GenBank/DDBJ whole genome shotgun (WGS) entry which is preliminary data.</text>
</comment>
<feature type="domain" description="Non-reducing end beta-L-arabinofuranosidase-like GH127 catalytic" evidence="2">
    <location>
        <begin position="47"/>
        <end position="428"/>
    </location>
</feature>
<dbReference type="EMBL" id="DSGB01000006">
    <property type="protein sequence ID" value="HER96530.1"/>
    <property type="molecule type" value="Genomic_DNA"/>
</dbReference>
<dbReference type="AlphaFoldDB" id="A0A7V2F7N7"/>
<evidence type="ECO:0000313" key="4">
    <source>
        <dbReference type="EMBL" id="HER96530.1"/>
    </source>
</evidence>
<name>A0A7V2F7N7_RHOMR</name>
<dbReference type="GO" id="GO:0005975">
    <property type="term" value="P:carbohydrate metabolic process"/>
    <property type="evidence" value="ECO:0007669"/>
    <property type="project" value="InterPro"/>
</dbReference>
<reference evidence="4" key="1">
    <citation type="journal article" date="2020" name="mSystems">
        <title>Genome- and Community-Level Interaction Insights into Carbon Utilization and Element Cycling Functions of Hydrothermarchaeota in Hydrothermal Sediment.</title>
        <authorList>
            <person name="Zhou Z."/>
            <person name="Liu Y."/>
            <person name="Xu W."/>
            <person name="Pan J."/>
            <person name="Luo Z.H."/>
            <person name="Li M."/>
        </authorList>
    </citation>
    <scope>NUCLEOTIDE SEQUENCE [LARGE SCALE GENOMIC DNA]</scope>
    <source>
        <strain evidence="4">SpSt-143</strain>
    </source>
</reference>
<protein>
    <recommendedName>
        <fullName evidence="5">Glycosyl hydrolase</fullName>
    </recommendedName>
</protein>
<organism evidence="4">
    <name type="scientific">Rhodothermus marinus</name>
    <name type="common">Rhodothermus obamensis</name>
    <dbReference type="NCBI Taxonomy" id="29549"/>
    <lineage>
        <taxon>Bacteria</taxon>
        <taxon>Pseudomonadati</taxon>
        <taxon>Rhodothermota</taxon>
        <taxon>Rhodothermia</taxon>
        <taxon>Rhodothermales</taxon>
        <taxon>Rhodothermaceae</taxon>
        <taxon>Rhodothermus</taxon>
    </lineage>
</organism>